<organism evidence="1">
    <name type="scientific">Mus musculus</name>
    <name type="common">Mouse</name>
    <dbReference type="NCBI Taxonomy" id="10090"/>
    <lineage>
        <taxon>Eukaryota</taxon>
        <taxon>Metazoa</taxon>
        <taxon>Chordata</taxon>
        <taxon>Craniata</taxon>
        <taxon>Vertebrata</taxon>
        <taxon>Euteleostomi</taxon>
        <taxon>Mammalia</taxon>
        <taxon>Eutheria</taxon>
        <taxon>Euarchontoglires</taxon>
        <taxon>Glires</taxon>
        <taxon>Rodentia</taxon>
        <taxon>Myomorpha</taxon>
        <taxon>Muroidea</taxon>
        <taxon>Muridae</taxon>
        <taxon>Murinae</taxon>
        <taxon>Mus</taxon>
        <taxon>Mus</taxon>
    </lineage>
</organism>
<protein>
    <submittedName>
        <fullName evidence="1">Uncharacterized protein</fullName>
    </submittedName>
</protein>
<reference evidence="1" key="6">
    <citation type="journal article" date="2002" name="Nature">
        <title>Analysis of the mouse transcriptome based on functional annotation of 60,770 full-length cDNAs.</title>
        <authorList>
            <consortium name="The FANTOM Consortium and the RIKEN Genome Exploration Research Group Phase I and II Team"/>
        </authorList>
    </citation>
    <scope>NUCLEOTIDE SEQUENCE</scope>
    <source>
        <strain evidence="1">C57BL/6J</strain>
        <tissue evidence="1">Small intestine</tissue>
    </source>
</reference>
<reference evidence="1" key="1">
    <citation type="journal article" date="1999" name="Methods Enzymol.">
        <title>High-efficiency full-length cDNA cloning.</title>
        <authorList>
            <person name="Carninci P."/>
            <person name="Hayashizaki Y."/>
        </authorList>
    </citation>
    <scope>NUCLEOTIDE SEQUENCE</scope>
    <source>
        <strain evidence="1">C57BL/6J</strain>
        <tissue evidence="1">Small intestine</tissue>
    </source>
</reference>
<name>Q9CVI8_MOUSE</name>
<gene>
    <name evidence="2" type="primary">2010001K21Rik</name>
</gene>
<reference evidence="1" key="2">
    <citation type="journal article" date="2000" name="Genome Res.">
        <title>Normalization and subtraction of cap-trapper-selected cDNAs to prepare full-length cDNA libraries for rapid discovery of new genes.</title>
        <authorList>
            <person name="Carninci P."/>
            <person name="Shibata Y."/>
            <person name="Hayatsu N."/>
            <person name="Sugahara Y."/>
            <person name="Shibata K."/>
            <person name="Itoh M."/>
            <person name="Konno H."/>
            <person name="Okazaki Y."/>
            <person name="Muramatsu M."/>
            <person name="Hayashizaki Y."/>
        </authorList>
    </citation>
    <scope>NUCLEOTIDE SEQUENCE</scope>
    <source>
        <strain evidence="1">C57BL/6J</strain>
        <tissue evidence="1">Small intestine</tissue>
    </source>
</reference>
<dbReference type="AGR" id="MGI:1917079"/>
<evidence type="ECO:0000313" key="2">
    <source>
        <dbReference type="MGI" id="MGI:1917079"/>
    </source>
</evidence>
<sequence>MWTPVYVQHWSCVATHCRVGFVNLSRLVQREHQEGPSPTCFYDDVHESGVDGAKGTVPGDSGDADVIIALIILHRLSKDMPELALPHHSPHRVRARVPEAPPKSLLQSPEKPPSIRAASRLALSAARGRGAATAAQSFAQACRPCPPQIFELGQQTLTLSKCNGSEIKHCKINP</sequence>
<accession>Q9CVI8</accession>
<dbReference type="AlphaFoldDB" id="Q9CVI8"/>
<proteinExistence type="evidence at transcript level"/>
<reference evidence="1" key="5">
    <citation type="journal article" date="2001" name="Nature">
        <title>Functional annotation of a full-length mouse cDNA collection.</title>
        <authorList>
            <consortium name="The RIKEN Genome Exploration Research Group Phase II Team and the FANTOM Consortium"/>
        </authorList>
    </citation>
    <scope>NUCLEOTIDE SEQUENCE</scope>
    <source>
        <strain evidence="1">C57BL/6J</strain>
        <tissue evidence="1">Small intestine</tissue>
    </source>
</reference>
<reference evidence="1" key="8">
    <citation type="journal article" date="2005" name="Science">
        <title>Antisense Transcription in the Mammalian Transcriptome.</title>
        <authorList>
            <consortium name="RIKEN Genome Exploration Research Group and Genome Science Group (Genome Network Project Core Group) and the FANTOM Consortium"/>
        </authorList>
    </citation>
    <scope>NUCLEOTIDE SEQUENCE</scope>
    <source>
        <strain evidence="1">C57BL/6J</strain>
        <tissue evidence="1">Small intestine</tissue>
    </source>
</reference>
<feature type="non-terminal residue" evidence="1">
    <location>
        <position position="174"/>
    </location>
</feature>
<dbReference type="MGI" id="MGI:1917079">
    <property type="gene designation" value="2010001K21Rik"/>
</dbReference>
<reference evidence="1" key="7">
    <citation type="journal article" date="2005" name="Science">
        <title>The Transcriptional Landscape of the Mammalian Genome.</title>
        <authorList>
            <consortium name="The FANTOM Consortium"/>
            <consortium name="Riken Genome Exploration Research Group and Genome Science Group (Genome Network Project Core Group)"/>
        </authorList>
    </citation>
    <scope>NUCLEOTIDE SEQUENCE</scope>
    <source>
        <strain evidence="1">C57BL/6J</strain>
        <tissue evidence="1">Small intestine</tissue>
    </source>
</reference>
<reference evidence="1" key="4">
    <citation type="submission" date="2000-07" db="EMBL/GenBank/DDBJ databases">
        <authorList>
            <person name="Adachi J."/>
            <person name="Aizawa K."/>
            <person name="Akahira S."/>
            <person name="Akimura T."/>
            <person name="Arai A."/>
            <person name="Aono H."/>
            <person name="Arakawa T."/>
            <person name="Bono H."/>
            <person name="Carninci P."/>
            <person name="Fukuda S."/>
            <person name="Fukunishi Y."/>
            <person name="Furuno M."/>
            <person name="Hanagaki T."/>
            <person name="Hara A."/>
            <person name="Hayatsu N."/>
            <person name="Hiramoto K."/>
            <person name="Hiraoka T."/>
            <person name="Hori F."/>
            <person name="Imotani K."/>
            <person name="Ishii Y."/>
            <person name="Itoh M."/>
            <person name="Izawa M."/>
            <person name="Kasukawa T."/>
            <person name="Kato H."/>
            <person name="Kawai J."/>
            <person name="Kojima Y."/>
            <person name="Konno H."/>
            <person name="Kouda M."/>
            <person name="Koya S."/>
            <person name="Kurihara C."/>
            <person name="Matsuyama T."/>
            <person name="Miyazaki A."/>
            <person name="Nishi K."/>
            <person name="Nomura K."/>
            <person name="Numazaki R."/>
            <person name="Ohno M."/>
            <person name="Okazaki Y."/>
            <person name="Okido T."/>
            <person name="Owa C."/>
            <person name="Saito H."/>
            <person name="Saito R."/>
            <person name="Sakai C."/>
            <person name="Sakai K."/>
            <person name="Sano H."/>
            <person name="Sasaki D."/>
            <person name="Shibata K."/>
            <person name="Shibata Y."/>
            <person name="Shinagawa A."/>
            <person name="Shiraki T."/>
            <person name="Sogabe Y."/>
            <person name="Suzuki H."/>
            <person name="Tagami M."/>
            <person name="Tagawa A."/>
            <person name="Takahashi F."/>
            <person name="Tanaka T."/>
            <person name="Tejima Y."/>
            <person name="Toya T."/>
            <person name="Yamamura T."/>
            <person name="Yasunishi A."/>
            <person name="Yoshida K."/>
            <person name="Yoshino M."/>
            <person name="Muramatsu M."/>
            <person name="Hayashizaki Y."/>
        </authorList>
    </citation>
    <scope>NUCLEOTIDE SEQUENCE</scope>
    <source>
        <strain evidence="1">C57BL/6J</strain>
        <tissue evidence="1">Small intestine</tissue>
    </source>
</reference>
<dbReference type="EMBL" id="AK008011">
    <property type="protein sequence ID" value="BAB25407.3"/>
    <property type="molecule type" value="mRNA"/>
</dbReference>
<evidence type="ECO:0000313" key="1">
    <source>
        <dbReference type="EMBL" id="BAB25407.3"/>
    </source>
</evidence>
<reference evidence="1" key="3">
    <citation type="journal article" date="2000" name="Genome Res.">
        <title>RIKEN integrated sequence analysis (RISA) system--384-format sequencing pipeline with 384 multicapillary sequencer.</title>
        <authorList>
            <person name="Shibata K."/>
            <person name="Itoh M."/>
            <person name="Aizawa K."/>
            <person name="Nagaoka S."/>
            <person name="Sasaki N."/>
            <person name="Carninci P."/>
            <person name="Konno H."/>
            <person name="Akiyama J."/>
            <person name="Nishi K."/>
            <person name="Kitsunai T."/>
            <person name="Tashiro H."/>
            <person name="Itoh M."/>
            <person name="Sumi N."/>
            <person name="Ishii Y."/>
            <person name="Nakamura S."/>
            <person name="Hazama M."/>
            <person name="Nishine T."/>
            <person name="Harada A."/>
            <person name="Yamamoto R."/>
            <person name="Matsumoto H."/>
            <person name="Sakaguchi S."/>
            <person name="Ikegami T."/>
            <person name="Kashiwagi K."/>
            <person name="Fujiwake S."/>
            <person name="Inoue K."/>
            <person name="Togawa Y."/>
            <person name="Izawa M."/>
            <person name="Ohara E."/>
            <person name="Watahiki M."/>
            <person name="Yoneda Y."/>
            <person name="Ishikawa T."/>
            <person name="Ozawa K."/>
            <person name="Tanaka T."/>
            <person name="Matsuura S."/>
            <person name="Kawai J."/>
            <person name="Okazaki Y."/>
            <person name="Muramatsu M."/>
            <person name="Inoue Y."/>
            <person name="Kira A."/>
            <person name="Hayashizaki Y."/>
        </authorList>
    </citation>
    <scope>NUCLEOTIDE SEQUENCE</scope>
    <source>
        <strain evidence="1">C57BL/6J</strain>
        <tissue evidence="1">Small intestine</tissue>
    </source>
</reference>